<keyword evidence="2" id="KW-0812">Transmembrane</keyword>
<feature type="compositionally biased region" description="Basic and acidic residues" evidence="1">
    <location>
        <begin position="406"/>
        <end position="416"/>
    </location>
</feature>
<evidence type="ECO:0000259" key="3">
    <source>
        <dbReference type="PROSITE" id="PS51782"/>
    </source>
</evidence>
<feature type="compositionally biased region" description="Low complexity" evidence="1">
    <location>
        <begin position="360"/>
        <end position="374"/>
    </location>
</feature>
<dbReference type="AlphaFoldDB" id="A0ABD7TT36"/>
<feature type="compositionally biased region" description="Low complexity" evidence="1">
    <location>
        <begin position="249"/>
        <end position="262"/>
    </location>
</feature>
<keyword evidence="2" id="KW-0472">Membrane</keyword>
<accession>A0ABD7TT36</accession>
<dbReference type="RefSeq" id="WP_262626089.1">
    <property type="nucleotide sequence ID" value="NZ_CP094809.1"/>
</dbReference>
<feature type="compositionally biased region" description="Basic and acidic residues" evidence="1">
    <location>
        <begin position="116"/>
        <end position="171"/>
    </location>
</feature>
<sequence length="590" mass="65578">MSKDNFKDDFERNRQEIKPNQSEPTHKETDQDETSFDVKDEHQHFPPRNASRRHRKRDFGQPSDVKAHSDNNDEHTSHEGQGKRPGILGGFVNKKSSSHDDQRNVQTQSQDQASQRGEKIRDYAKDDAQVTRHHTRDDGRPEHHGGRHREQIQYDDTPKTESETEHADRKHVGTQYSSSTSPTNDDTRERTRNISASPKEDQHRSTNLGNETLDKQSKQIDANHRQSKRHEQNQEDAHTSQRDLKGKKVAAGAATAGVAGAAAKHHHDKKEAQRHNQNDVDSRSQEDTHREPKHDDRQKHNGKKVAAGAATAGVAGAAAKHHHDKKEAQRHNQNDVNSRSQADAHRDPKHDDRQKHNGKKGAAGAAAAGVAGAAAKHHHDKKENHNRSRNKALAGTGAATSANHGHGHDNHGKEQRGGCLKRIIPLLAALLLLGALAIFGGMYLFNQGNDDNHDKDKQTEVAKNDKAKDKETKDKEADKDKAQKDNASKDKNSNEDATSQSNDPSHQNNQQNGMNQQGQTPQNQQNQNAQNQNQQNQAGGQSHTVSGNENLYRIAIRYYGNGSPENVEKIRRANGISGNNISNGQHLIIP</sequence>
<feature type="compositionally biased region" description="Basic and acidic residues" evidence="1">
    <location>
        <begin position="65"/>
        <end position="82"/>
    </location>
</feature>
<feature type="region of interest" description="Disordered" evidence="1">
    <location>
        <begin position="1"/>
        <end position="388"/>
    </location>
</feature>
<feature type="domain" description="LysM" evidence="3">
    <location>
        <begin position="541"/>
        <end position="589"/>
    </location>
</feature>
<evidence type="ECO:0000256" key="1">
    <source>
        <dbReference type="SAM" id="MobiDB-lite"/>
    </source>
</evidence>
<feature type="compositionally biased region" description="Low complexity" evidence="1">
    <location>
        <begin position="507"/>
        <end position="541"/>
    </location>
</feature>
<feature type="region of interest" description="Disordered" evidence="1">
    <location>
        <begin position="397"/>
        <end position="416"/>
    </location>
</feature>
<dbReference type="InterPro" id="IPR018392">
    <property type="entry name" value="LysM"/>
</dbReference>
<protein>
    <submittedName>
        <fullName evidence="4">LysM peptidoglycan-binding domain-containing protein</fullName>
    </submittedName>
</protein>
<gene>
    <name evidence="4" type="ORF">MUA95_06460</name>
</gene>
<dbReference type="SUPFAM" id="SSF54106">
    <property type="entry name" value="LysM domain"/>
    <property type="match status" value="1"/>
</dbReference>
<dbReference type="PROSITE" id="PS51782">
    <property type="entry name" value="LYSM"/>
    <property type="match status" value="1"/>
</dbReference>
<feature type="compositionally biased region" description="Basic and acidic residues" evidence="1">
    <location>
        <begin position="450"/>
        <end position="494"/>
    </location>
</feature>
<feature type="compositionally biased region" description="Basic and acidic residues" evidence="1">
    <location>
        <begin position="342"/>
        <end position="355"/>
    </location>
</feature>
<feature type="compositionally biased region" description="Polar residues" evidence="1">
    <location>
        <begin position="174"/>
        <end position="184"/>
    </location>
</feature>
<feature type="compositionally biased region" description="Basic and acidic residues" evidence="1">
    <location>
        <begin position="212"/>
        <end position="246"/>
    </location>
</feature>
<reference evidence="4" key="1">
    <citation type="submission" date="2022-03" db="EMBL/GenBank/DDBJ databases">
        <title>Comparative Genomics of East African Camel-Associated Staphylococcaceae spp.: Diversity and Inheritance of Traits Involved in Host-Pathogen Interactions.</title>
        <authorList>
            <person name="Akarsu H."/>
            <person name="Liljander A."/>
            <person name="Younan M."/>
            <person name="Brodard I."/>
            <person name="Glucks I."/>
            <person name="Labroussaa F."/>
            <person name="Overesch G."/>
            <person name="Kuhnert P."/>
            <person name="Perreten V."/>
            <person name="Drexler J.F."/>
            <person name="Corman V.M."/>
            <person name="Falquet L."/>
            <person name="Jores J."/>
        </authorList>
    </citation>
    <scope>NUCLEOTIDE SEQUENCE</scope>
    <source>
        <strain evidence="4">IVB6197</strain>
    </source>
</reference>
<dbReference type="SMART" id="SM00257">
    <property type="entry name" value="LysM"/>
    <property type="match status" value="1"/>
</dbReference>
<feature type="compositionally biased region" description="Polar residues" evidence="1">
    <location>
        <begin position="495"/>
        <end position="506"/>
    </location>
</feature>
<feature type="transmembrane region" description="Helical" evidence="2">
    <location>
        <begin position="423"/>
        <end position="445"/>
    </location>
</feature>
<dbReference type="CDD" id="cd00118">
    <property type="entry name" value="LysM"/>
    <property type="match status" value="1"/>
</dbReference>
<feature type="compositionally biased region" description="Basic and acidic residues" evidence="1">
    <location>
        <begin position="1"/>
        <end position="17"/>
    </location>
</feature>
<dbReference type="Gene3D" id="3.10.350.10">
    <property type="entry name" value="LysM domain"/>
    <property type="match status" value="1"/>
</dbReference>
<feature type="compositionally biased region" description="Basic and acidic residues" evidence="1">
    <location>
        <begin position="185"/>
        <end position="204"/>
    </location>
</feature>
<dbReference type="Proteomes" id="UP001065705">
    <property type="component" value="Chromosome"/>
</dbReference>
<evidence type="ECO:0000313" key="4">
    <source>
        <dbReference type="EMBL" id="UXU56216.1"/>
    </source>
</evidence>
<feature type="region of interest" description="Disordered" evidence="1">
    <location>
        <begin position="450"/>
        <end position="545"/>
    </location>
</feature>
<organism evidence="4 5">
    <name type="scientific">Staphylococcus agnetis</name>
    <dbReference type="NCBI Taxonomy" id="985762"/>
    <lineage>
        <taxon>Bacteria</taxon>
        <taxon>Bacillati</taxon>
        <taxon>Bacillota</taxon>
        <taxon>Bacilli</taxon>
        <taxon>Bacillales</taxon>
        <taxon>Staphylococcaceae</taxon>
        <taxon>Staphylococcus</taxon>
    </lineage>
</organism>
<dbReference type="EMBL" id="CP094809">
    <property type="protein sequence ID" value="UXU56216.1"/>
    <property type="molecule type" value="Genomic_DNA"/>
</dbReference>
<dbReference type="Pfam" id="PF01476">
    <property type="entry name" value="LysM"/>
    <property type="match status" value="1"/>
</dbReference>
<evidence type="ECO:0000256" key="2">
    <source>
        <dbReference type="SAM" id="Phobius"/>
    </source>
</evidence>
<proteinExistence type="predicted"/>
<feature type="compositionally biased region" description="Basic and acidic residues" evidence="1">
    <location>
        <begin position="269"/>
        <end position="299"/>
    </location>
</feature>
<name>A0ABD7TT36_9STAP</name>
<dbReference type="InterPro" id="IPR036779">
    <property type="entry name" value="LysM_dom_sf"/>
</dbReference>
<feature type="compositionally biased region" description="Low complexity" evidence="1">
    <location>
        <begin position="304"/>
        <end position="318"/>
    </location>
</feature>
<keyword evidence="2" id="KW-1133">Transmembrane helix</keyword>
<feature type="compositionally biased region" description="Polar residues" evidence="1">
    <location>
        <begin position="104"/>
        <end position="115"/>
    </location>
</feature>
<evidence type="ECO:0000313" key="5">
    <source>
        <dbReference type="Proteomes" id="UP001065705"/>
    </source>
</evidence>